<sequence>MRVGVFGLAVALAIAGSAVAQAQVKVKIGVLNDQSGIGAALGGRGSVVAAQLAAEDYQKANPGAVVEVVTADHQNKPDIGAAIARRWFDQEGVQAIFDVQTSSVALAVHDLARQGNKVLIASGAGTADLTGARCTPNTVHWTYDTWALGNALGRATVRAGGKSWFFITADYSFGHALQRDTSAAVKREGGTVVGQVLHPFATTDYSSLILQAQGSKAQVVGLATSAGDLVNIIKQSAEFGVTQSGQQVAALLMFISDVHALGLEVTQGMTLVSPFYWDQNPETRAWSERVAAKNGGQMPTMVHAGVYAGLQHYLKALETMPEAKRTDGAASVQAMKTLPTEDILFGKGSIRSDGRKLHDMHLFQIKKPSESKGPYDYYKRLSTVSGQDAFRPLSEGGCTLAAN</sequence>
<proteinExistence type="inferred from homology"/>
<dbReference type="EMBL" id="SNZR01000013">
    <property type="protein sequence ID" value="TDR89728.1"/>
    <property type="molecule type" value="Genomic_DNA"/>
</dbReference>
<dbReference type="CDD" id="cd06327">
    <property type="entry name" value="PBP1_SBP-like"/>
    <property type="match status" value="1"/>
</dbReference>
<reference evidence="6 7" key="1">
    <citation type="submission" date="2019-03" db="EMBL/GenBank/DDBJ databases">
        <title>Genomic Encyclopedia of Type Strains, Phase IV (KMG-IV): sequencing the most valuable type-strain genomes for metagenomic binning, comparative biology and taxonomic classification.</title>
        <authorList>
            <person name="Goeker M."/>
        </authorList>
    </citation>
    <scope>NUCLEOTIDE SEQUENCE [LARGE SCALE GENOMIC DNA]</scope>
    <source>
        <strain evidence="6 7">DSM 25903</strain>
    </source>
</reference>
<evidence type="ECO:0000256" key="1">
    <source>
        <dbReference type="ARBA" id="ARBA00010062"/>
    </source>
</evidence>
<dbReference type="PANTHER" id="PTHR30483">
    <property type="entry name" value="LEUCINE-SPECIFIC-BINDING PROTEIN"/>
    <property type="match status" value="1"/>
</dbReference>
<protein>
    <submittedName>
        <fullName evidence="6">Branched-chain amino acid transport system substrate-binding protein</fullName>
    </submittedName>
</protein>
<dbReference type="Proteomes" id="UP000295122">
    <property type="component" value="Unassembled WGS sequence"/>
</dbReference>
<organism evidence="6 7">
    <name type="scientific">Enterovirga rhinocerotis</name>
    <dbReference type="NCBI Taxonomy" id="1339210"/>
    <lineage>
        <taxon>Bacteria</taxon>
        <taxon>Pseudomonadati</taxon>
        <taxon>Pseudomonadota</taxon>
        <taxon>Alphaproteobacteria</taxon>
        <taxon>Hyphomicrobiales</taxon>
        <taxon>Methylobacteriaceae</taxon>
        <taxon>Enterovirga</taxon>
    </lineage>
</organism>
<evidence type="ECO:0000313" key="7">
    <source>
        <dbReference type="Proteomes" id="UP000295122"/>
    </source>
</evidence>
<keyword evidence="7" id="KW-1185">Reference proteome</keyword>
<evidence type="ECO:0000259" key="5">
    <source>
        <dbReference type="Pfam" id="PF13458"/>
    </source>
</evidence>
<keyword evidence="2 4" id="KW-0732">Signal</keyword>
<comment type="similarity">
    <text evidence="1">Belongs to the leucine-binding protein family.</text>
</comment>
<dbReference type="InterPro" id="IPR028081">
    <property type="entry name" value="Leu-bd"/>
</dbReference>
<feature type="chain" id="PRO_5020232661" evidence="4">
    <location>
        <begin position="23"/>
        <end position="403"/>
    </location>
</feature>
<dbReference type="Gene3D" id="3.40.50.2300">
    <property type="match status" value="2"/>
</dbReference>
<evidence type="ECO:0000256" key="2">
    <source>
        <dbReference type="ARBA" id="ARBA00022729"/>
    </source>
</evidence>
<feature type="signal peptide" evidence="4">
    <location>
        <begin position="1"/>
        <end position="22"/>
    </location>
</feature>
<feature type="domain" description="Leucine-binding protein" evidence="5">
    <location>
        <begin position="25"/>
        <end position="366"/>
    </location>
</feature>
<dbReference type="SUPFAM" id="SSF53822">
    <property type="entry name" value="Periplasmic binding protein-like I"/>
    <property type="match status" value="1"/>
</dbReference>
<accession>A0A4R7BV63</accession>
<evidence type="ECO:0000313" key="6">
    <source>
        <dbReference type="EMBL" id="TDR89728.1"/>
    </source>
</evidence>
<keyword evidence="3" id="KW-0029">Amino-acid transport</keyword>
<comment type="caution">
    <text evidence="6">The sequence shown here is derived from an EMBL/GenBank/DDBJ whole genome shotgun (WGS) entry which is preliminary data.</text>
</comment>
<dbReference type="OrthoDB" id="5794591at2"/>
<dbReference type="PANTHER" id="PTHR30483:SF6">
    <property type="entry name" value="PERIPLASMIC BINDING PROTEIN OF ABC TRANSPORTER FOR NATURAL AMINO ACIDS"/>
    <property type="match status" value="1"/>
</dbReference>
<evidence type="ECO:0000256" key="4">
    <source>
        <dbReference type="SAM" id="SignalP"/>
    </source>
</evidence>
<dbReference type="GO" id="GO:0006865">
    <property type="term" value="P:amino acid transport"/>
    <property type="evidence" value="ECO:0007669"/>
    <property type="project" value="UniProtKB-KW"/>
</dbReference>
<gene>
    <name evidence="6" type="ORF">EV668_2563</name>
</gene>
<evidence type="ECO:0000256" key="3">
    <source>
        <dbReference type="ARBA" id="ARBA00022970"/>
    </source>
</evidence>
<keyword evidence="3" id="KW-0813">Transport</keyword>
<dbReference type="InterPro" id="IPR051010">
    <property type="entry name" value="BCAA_transport"/>
</dbReference>
<dbReference type="Pfam" id="PF13458">
    <property type="entry name" value="Peripla_BP_6"/>
    <property type="match status" value="1"/>
</dbReference>
<name>A0A4R7BV63_9HYPH</name>
<dbReference type="InterPro" id="IPR028082">
    <property type="entry name" value="Peripla_BP_I"/>
</dbReference>
<dbReference type="AlphaFoldDB" id="A0A4R7BV63"/>